<accession>A0A2J7PMW5</accession>
<gene>
    <name evidence="1" type="ORF">B7P43_G07330</name>
</gene>
<comment type="caution">
    <text evidence="1">The sequence shown here is derived from an EMBL/GenBank/DDBJ whole genome shotgun (WGS) entry which is preliminary data.</text>
</comment>
<reference evidence="1 2" key="1">
    <citation type="submission" date="2017-12" db="EMBL/GenBank/DDBJ databases">
        <title>Hemimetabolous genomes reveal molecular basis of termite eusociality.</title>
        <authorList>
            <person name="Harrison M.C."/>
            <person name="Jongepier E."/>
            <person name="Robertson H.M."/>
            <person name="Arning N."/>
            <person name="Bitard-Feildel T."/>
            <person name="Chao H."/>
            <person name="Childers C.P."/>
            <person name="Dinh H."/>
            <person name="Doddapaneni H."/>
            <person name="Dugan S."/>
            <person name="Gowin J."/>
            <person name="Greiner C."/>
            <person name="Han Y."/>
            <person name="Hu H."/>
            <person name="Hughes D.S.T."/>
            <person name="Huylmans A.-K."/>
            <person name="Kemena C."/>
            <person name="Kremer L.P.M."/>
            <person name="Lee S.L."/>
            <person name="Lopez-Ezquerra A."/>
            <person name="Mallet L."/>
            <person name="Monroy-Kuhn J.M."/>
            <person name="Moser A."/>
            <person name="Murali S.C."/>
            <person name="Muzny D.M."/>
            <person name="Otani S."/>
            <person name="Piulachs M.-D."/>
            <person name="Poelchau M."/>
            <person name="Qu J."/>
            <person name="Schaub F."/>
            <person name="Wada-Katsumata A."/>
            <person name="Worley K.C."/>
            <person name="Xie Q."/>
            <person name="Ylla G."/>
            <person name="Poulsen M."/>
            <person name="Gibbs R.A."/>
            <person name="Schal C."/>
            <person name="Richards S."/>
            <person name="Belles X."/>
            <person name="Korb J."/>
            <person name="Bornberg-Bauer E."/>
        </authorList>
    </citation>
    <scope>NUCLEOTIDE SEQUENCE [LARGE SCALE GENOMIC DNA]</scope>
    <source>
        <tissue evidence="1">Whole body</tissue>
    </source>
</reference>
<name>A0A2J7PMW5_9NEOP</name>
<evidence type="ECO:0000313" key="1">
    <source>
        <dbReference type="EMBL" id="PNF17659.1"/>
    </source>
</evidence>
<protein>
    <submittedName>
        <fullName evidence="1">Uncharacterized protein</fullName>
    </submittedName>
</protein>
<dbReference type="InParanoid" id="A0A2J7PMW5"/>
<keyword evidence="2" id="KW-1185">Reference proteome</keyword>
<sequence length="52" mass="6012">MTLPLFTSSLLPLHRQLAYRAAPINIRKYAPKSHDPSVLMNHAYVVLRYTDM</sequence>
<dbReference type="AlphaFoldDB" id="A0A2J7PMW5"/>
<organism evidence="1 2">
    <name type="scientific">Cryptotermes secundus</name>
    <dbReference type="NCBI Taxonomy" id="105785"/>
    <lineage>
        <taxon>Eukaryota</taxon>
        <taxon>Metazoa</taxon>
        <taxon>Ecdysozoa</taxon>
        <taxon>Arthropoda</taxon>
        <taxon>Hexapoda</taxon>
        <taxon>Insecta</taxon>
        <taxon>Pterygota</taxon>
        <taxon>Neoptera</taxon>
        <taxon>Polyneoptera</taxon>
        <taxon>Dictyoptera</taxon>
        <taxon>Blattodea</taxon>
        <taxon>Blattoidea</taxon>
        <taxon>Termitoidae</taxon>
        <taxon>Kalotermitidae</taxon>
        <taxon>Cryptotermitinae</taxon>
        <taxon>Cryptotermes</taxon>
    </lineage>
</organism>
<proteinExistence type="predicted"/>
<dbReference type="EMBL" id="NEVH01023960">
    <property type="protein sequence ID" value="PNF17659.1"/>
    <property type="molecule type" value="Genomic_DNA"/>
</dbReference>
<evidence type="ECO:0000313" key="2">
    <source>
        <dbReference type="Proteomes" id="UP000235965"/>
    </source>
</evidence>
<dbReference type="Proteomes" id="UP000235965">
    <property type="component" value="Unassembled WGS sequence"/>
</dbReference>